<evidence type="ECO:0000313" key="3">
    <source>
        <dbReference type="Ensembl" id="ENSMODP00000053188.1"/>
    </source>
</evidence>
<dbReference type="GO" id="GO:0005764">
    <property type="term" value="C:lysosome"/>
    <property type="evidence" value="ECO:0000318"/>
    <property type="project" value="GO_Central"/>
</dbReference>
<dbReference type="Ensembl" id="ENSMODT00000071351.1">
    <property type="protein sequence ID" value="ENSMODP00000053188.1"/>
    <property type="gene ID" value="ENSMODG00000006300.3"/>
</dbReference>
<evidence type="ECO:0000259" key="2">
    <source>
        <dbReference type="SMART" id="SM00043"/>
    </source>
</evidence>
<protein>
    <submittedName>
        <fullName evidence="3">Cystatin F</fullName>
    </submittedName>
</protein>
<name>A0A5F8GZZ8_MONDO</name>
<dbReference type="PANTHER" id="PTHR47141">
    <property type="entry name" value="CYSTATIN-F"/>
    <property type="match status" value="1"/>
</dbReference>
<dbReference type="GO" id="GO:0004869">
    <property type="term" value="F:cysteine-type endopeptidase inhibitor activity"/>
    <property type="evidence" value="ECO:0000318"/>
    <property type="project" value="GO_Central"/>
</dbReference>
<dbReference type="STRING" id="13616.ENSMODP00000053188"/>
<dbReference type="GO" id="GO:0005615">
    <property type="term" value="C:extracellular space"/>
    <property type="evidence" value="ECO:0000318"/>
    <property type="project" value="GO_Central"/>
</dbReference>
<dbReference type="CDD" id="cd00042">
    <property type="entry name" value="CY"/>
    <property type="match status" value="1"/>
</dbReference>
<proteinExistence type="predicted"/>
<dbReference type="GO" id="GO:1903979">
    <property type="term" value="P:negative regulation of microglial cell activation"/>
    <property type="evidence" value="ECO:0000318"/>
    <property type="project" value="GO_Central"/>
</dbReference>
<dbReference type="SMART" id="SM00043">
    <property type="entry name" value="CY"/>
    <property type="match status" value="1"/>
</dbReference>
<organism evidence="3 4">
    <name type="scientific">Monodelphis domestica</name>
    <name type="common">Gray short-tailed opossum</name>
    <dbReference type="NCBI Taxonomy" id="13616"/>
    <lineage>
        <taxon>Eukaryota</taxon>
        <taxon>Metazoa</taxon>
        <taxon>Chordata</taxon>
        <taxon>Craniata</taxon>
        <taxon>Vertebrata</taxon>
        <taxon>Euteleostomi</taxon>
        <taxon>Mammalia</taxon>
        <taxon>Metatheria</taxon>
        <taxon>Didelphimorphia</taxon>
        <taxon>Didelphidae</taxon>
        <taxon>Monodelphis</taxon>
    </lineage>
</organism>
<reference evidence="3" key="3">
    <citation type="submission" date="2025-09" db="UniProtKB">
        <authorList>
            <consortium name="Ensembl"/>
        </authorList>
    </citation>
    <scope>IDENTIFICATION</scope>
</reference>
<dbReference type="GO" id="GO:0006955">
    <property type="term" value="P:immune response"/>
    <property type="evidence" value="ECO:0007669"/>
    <property type="project" value="InterPro"/>
</dbReference>
<dbReference type="AlphaFoldDB" id="A0A5F8GZZ8"/>
<accession>A0A5F8GZZ8</accession>
<dbReference type="InterPro" id="IPR042886">
    <property type="entry name" value="Cystatin-F"/>
</dbReference>
<dbReference type="SUPFAM" id="SSF54403">
    <property type="entry name" value="Cystatin/monellin"/>
    <property type="match status" value="1"/>
</dbReference>
<dbReference type="Proteomes" id="UP000002280">
    <property type="component" value="Chromosome 1"/>
</dbReference>
<dbReference type="GO" id="GO:0005794">
    <property type="term" value="C:Golgi apparatus"/>
    <property type="evidence" value="ECO:0000318"/>
    <property type="project" value="GO_Central"/>
</dbReference>
<dbReference type="GO" id="GO:0005783">
    <property type="term" value="C:endoplasmic reticulum"/>
    <property type="evidence" value="ECO:0000318"/>
    <property type="project" value="GO_Central"/>
</dbReference>
<feature type="signal peptide" evidence="1">
    <location>
        <begin position="1"/>
        <end position="21"/>
    </location>
</feature>
<sequence length="211" mass="24197">MRTTWSWLIFWHLTLADLASASSGDECLPCMPVSLDVPKHAKWITKEKCRKHGSQVYGYYNSSGLYAGNKPGLPKVIKPTDPRVQKAARFAVERFNNCTNDLFLFKELCIDGAMVQLVKGLKYMIEMHISRTICKKREHSNLDNCDFQTDITLKQVGYLTSLTSSVFFFKVPCMLDEPLPFSECFIKLFILSLIWHGFTFRLHQGWASILS</sequence>
<dbReference type="InterPro" id="IPR000010">
    <property type="entry name" value="Cystatin_dom"/>
</dbReference>
<dbReference type="Pfam" id="PF00031">
    <property type="entry name" value="Cystatin"/>
    <property type="match status" value="1"/>
</dbReference>
<keyword evidence="1" id="KW-0732">Signal</keyword>
<feature type="domain" description="Cystatin" evidence="2">
    <location>
        <begin position="69"/>
        <end position="167"/>
    </location>
</feature>
<gene>
    <name evidence="3" type="primary">CST7</name>
</gene>
<dbReference type="GeneTree" id="ENSGT00940000160277"/>
<keyword evidence="4" id="KW-1185">Reference proteome</keyword>
<reference evidence="3" key="2">
    <citation type="submission" date="2025-08" db="UniProtKB">
        <authorList>
            <consortium name="Ensembl"/>
        </authorList>
    </citation>
    <scope>IDENTIFICATION</scope>
</reference>
<dbReference type="Bgee" id="ENSMODG00000006300">
    <property type="expression patterns" value="Expressed in blood and 7 other cell types or tissues"/>
</dbReference>
<feature type="chain" id="PRO_5023808734" evidence="1">
    <location>
        <begin position="22"/>
        <end position="211"/>
    </location>
</feature>
<evidence type="ECO:0000256" key="1">
    <source>
        <dbReference type="SAM" id="SignalP"/>
    </source>
</evidence>
<reference evidence="3 4" key="1">
    <citation type="journal article" date="2007" name="Nature">
        <title>Genome of the marsupial Monodelphis domestica reveals innovation in non-coding sequences.</title>
        <authorList>
            <person name="Mikkelsen T.S."/>
            <person name="Wakefield M.J."/>
            <person name="Aken B."/>
            <person name="Amemiya C.T."/>
            <person name="Chang J.L."/>
            <person name="Duke S."/>
            <person name="Garber M."/>
            <person name="Gentles A.J."/>
            <person name="Goodstadt L."/>
            <person name="Heger A."/>
            <person name="Jurka J."/>
            <person name="Kamal M."/>
            <person name="Mauceli E."/>
            <person name="Searle S.M."/>
            <person name="Sharpe T."/>
            <person name="Baker M.L."/>
            <person name="Batzer M.A."/>
            <person name="Benos P.V."/>
            <person name="Belov K."/>
            <person name="Clamp M."/>
            <person name="Cook A."/>
            <person name="Cuff J."/>
            <person name="Das R."/>
            <person name="Davidow L."/>
            <person name="Deakin J.E."/>
            <person name="Fazzari M.J."/>
            <person name="Glass J.L."/>
            <person name="Grabherr M."/>
            <person name="Greally J.M."/>
            <person name="Gu W."/>
            <person name="Hore T.A."/>
            <person name="Huttley G.A."/>
            <person name="Kleber M."/>
            <person name="Jirtle R.L."/>
            <person name="Koina E."/>
            <person name="Lee J.T."/>
            <person name="Mahony S."/>
            <person name="Marra M.A."/>
            <person name="Miller R.D."/>
            <person name="Nicholls R.D."/>
            <person name="Oda M."/>
            <person name="Papenfuss A.T."/>
            <person name="Parra Z.E."/>
            <person name="Pollock D.D."/>
            <person name="Ray D.A."/>
            <person name="Schein J.E."/>
            <person name="Speed T.P."/>
            <person name="Thompson K."/>
            <person name="VandeBerg J.L."/>
            <person name="Wade C.M."/>
            <person name="Walker J.A."/>
            <person name="Waters P.D."/>
            <person name="Webber C."/>
            <person name="Weidman J.R."/>
            <person name="Xie X."/>
            <person name="Zody M.C."/>
            <person name="Baldwin J."/>
            <person name="Abdouelleil A."/>
            <person name="Abdulkadir J."/>
            <person name="Abebe A."/>
            <person name="Abera B."/>
            <person name="Abreu J."/>
            <person name="Acer S.C."/>
            <person name="Aftuck L."/>
            <person name="Alexander A."/>
            <person name="An P."/>
            <person name="Anderson E."/>
            <person name="Anderson S."/>
            <person name="Arachi H."/>
            <person name="Azer M."/>
            <person name="Bachantsang P."/>
            <person name="Barry A."/>
            <person name="Bayul T."/>
            <person name="Berlin A."/>
            <person name="Bessette D."/>
            <person name="Bloom T."/>
            <person name="Bloom T."/>
            <person name="Boguslavskiy L."/>
            <person name="Bonnet C."/>
            <person name="Boukhgalter B."/>
            <person name="Bourzgui I."/>
            <person name="Brown A."/>
            <person name="Cahill P."/>
            <person name="Channer S."/>
            <person name="Cheshatsang Y."/>
            <person name="Chuda L."/>
            <person name="Citroen M."/>
            <person name="Collymore A."/>
            <person name="Cooke P."/>
            <person name="Costello M."/>
            <person name="D'Aco K."/>
            <person name="Daza R."/>
            <person name="De Haan G."/>
            <person name="DeGray S."/>
            <person name="DeMaso C."/>
            <person name="Dhargay N."/>
            <person name="Dooley K."/>
            <person name="Dooley E."/>
            <person name="Doricent M."/>
            <person name="Dorje P."/>
            <person name="Dorjee K."/>
            <person name="Dupes A."/>
            <person name="Elong R."/>
            <person name="Falk J."/>
            <person name="Farina A."/>
            <person name="Faro S."/>
            <person name="Ferguson D."/>
            <person name="Fisher S."/>
            <person name="Foley C.D."/>
            <person name="Franke A."/>
            <person name="Friedrich D."/>
            <person name="Gadbois L."/>
            <person name="Gearin G."/>
            <person name="Gearin C.R."/>
            <person name="Giannoukos G."/>
            <person name="Goode T."/>
            <person name="Graham J."/>
            <person name="Grandbois E."/>
            <person name="Grewal S."/>
            <person name="Gyaltsen K."/>
            <person name="Hafez N."/>
            <person name="Hagos B."/>
            <person name="Hall J."/>
            <person name="Henson C."/>
            <person name="Hollinger A."/>
            <person name="Honan T."/>
            <person name="Huard M.D."/>
            <person name="Hughes L."/>
            <person name="Hurhula B."/>
            <person name="Husby M.E."/>
            <person name="Kamat A."/>
            <person name="Kanga B."/>
            <person name="Kashin S."/>
            <person name="Khazanovich D."/>
            <person name="Kisner P."/>
            <person name="Lance K."/>
            <person name="Lara M."/>
            <person name="Lee W."/>
            <person name="Lennon N."/>
            <person name="Letendre F."/>
            <person name="LeVine R."/>
            <person name="Lipovsky A."/>
            <person name="Liu X."/>
            <person name="Liu J."/>
            <person name="Liu S."/>
            <person name="Lokyitsang T."/>
            <person name="Lokyitsang Y."/>
            <person name="Lubonja R."/>
            <person name="Lui A."/>
            <person name="MacDonald P."/>
            <person name="Magnisalis V."/>
            <person name="Maru K."/>
            <person name="Matthews C."/>
            <person name="McCusker W."/>
            <person name="McDonough S."/>
            <person name="Mehta T."/>
            <person name="Meldrim J."/>
            <person name="Meneus L."/>
            <person name="Mihai O."/>
            <person name="Mihalev A."/>
            <person name="Mihova T."/>
            <person name="Mittelman R."/>
            <person name="Mlenga V."/>
            <person name="Montmayeur A."/>
            <person name="Mulrain L."/>
            <person name="Navidi A."/>
            <person name="Naylor J."/>
            <person name="Negash T."/>
            <person name="Nguyen T."/>
            <person name="Nguyen N."/>
            <person name="Nicol R."/>
            <person name="Norbu C."/>
            <person name="Norbu N."/>
            <person name="Novod N."/>
            <person name="O'Neill B."/>
            <person name="Osman S."/>
            <person name="Markiewicz E."/>
            <person name="Oyono O.L."/>
            <person name="Patti C."/>
            <person name="Phunkhang P."/>
            <person name="Pierre F."/>
            <person name="Priest M."/>
            <person name="Raghuraman S."/>
            <person name="Rege F."/>
            <person name="Reyes R."/>
            <person name="Rise C."/>
            <person name="Rogov P."/>
            <person name="Ross K."/>
            <person name="Ryan E."/>
            <person name="Settipalli S."/>
            <person name="Shea T."/>
            <person name="Sherpa N."/>
            <person name="Shi L."/>
            <person name="Shih D."/>
            <person name="Sparrow T."/>
            <person name="Spaulding J."/>
            <person name="Stalker J."/>
            <person name="Stange-Thomann N."/>
            <person name="Stavropoulos S."/>
            <person name="Stone C."/>
            <person name="Strader C."/>
            <person name="Tesfaye S."/>
            <person name="Thomson T."/>
            <person name="Thoulutsang Y."/>
            <person name="Thoulutsang D."/>
            <person name="Topham K."/>
            <person name="Topping I."/>
            <person name="Tsamla T."/>
            <person name="Vassiliev H."/>
            <person name="Vo A."/>
            <person name="Wangchuk T."/>
            <person name="Wangdi T."/>
            <person name="Weiand M."/>
            <person name="Wilkinson J."/>
            <person name="Wilson A."/>
            <person name="Yadav S."/>
            <person name="Young G."/>
            <person name="Yu Q."/>
            <person name="Zembek L."/>
            <person name="Zhong D."/>
            <person name="Zimmer A."/>
            <person name="Zwirko Z."/>
            <person name="Jaffe D.B."/>
            <person name="Alvarez P."/>
            <person name="Brockman W."/>
            <person name="Butler J."/>
            <person name="Chin C."/>
            <person name="Gnerre S."/>
            <person name="MacCallum I."/>
            <person name="Graves J.A."/>
            <person name="Ponting C.P."/>
            <person name="Breen M."/>
            <person name="Samollow P.B."/>
            <person name="Lander E.S."/>
            <person name="Lindblad-Toh K."/>
        </authorList>
    </citation>
    <scope>NUCLEOTIDE SEQUENCE [LARGE SCALE GENOMIC DNA]</scope>
</reference>
<dbReference type="InterPro" id="IPR046350">
    <property type="entry name" value="Cystatin_sf"/>
</dbReference>
<evidence type="ECO:0000313" key="4">
    <source>
        <dbReference type="Proteomes" id="UP000002280"/>
    </source>
</evidence>
<dbReference type="GO" id="GO:0031643">
    <property type="term" value="P:positive regulation of myelination"/>
    <property type="evidence" value="ECO:0000318"/>
    <property type="project" value="GO_Central"/>
</dbReference>
<dbReference type="Gene3D" id="3.10.450.10">
    <property type="match status" value="1"/>
</dbReference>
<dbReference type="GO" id="GO:0005770">
    <property type="term" value="C:late endosome"/>
    <property type="evidence" value="ECO:0000318"/>
    <property type="project" value="GO_Central"/>
</dbReference>
<dbReference type="PANTHER" id="PTHR47141:SF1">
    <property type="entry name" value="CYSTATIN-F"/>
    <property type="match status" value="1"/>
</dbReference>
<dbReference type="InParanoid" id="A0A5F8GZZ8"/>